<gene>
    <name evidence="1" type="ORF">L873DRAFT_1633008</name>
</gene>
<keyword evidence="2" id="KW-1185">Reference proteome</keyword>
<organism evidence="1 2">
    <name type="scientific">Choiromyces venosus 120613-1</name>
    <dbReference type="NCBI Taxonomy" id="1336337"/>
    <lineage>
        <taxon>Eukaryota</taxon>
        <taxon>Fungi</taxon>
        <taxon>Dikarya</taxon>
        <taxon>Ascomycota</taxon>
        <taxon>Pezizomycotina</taxon>
        <taxon>Pezizomycetes</taxon>
        <taxon>Pezizales</taxon>
        <taxon>Tuberaceae</taxon>
        <taxon>Choiromyces</taxon>
    </lineage>
</organism>
<evidence type="ECO:0000313" key="2">
    <source>
        <dbReference type="Proteomes" id="UP000276215"/>
    </source>
</evidence>
<evidence type="ECO:0000313" key="1">
    <source>
        <dbReference type="EMBL" id="RPA92114.1"/>
    </source>
</evidence>
<dbReference type="EMBL" id="ML120481">
    <property type="protein sequence ID" value="RPA92114.1"/>
    <property type="molecule type" value="Genomic_DNA"/>
</dbReference>
<proteinExistence type="predicted"/>
<dbReference type="OrthoDB" id="5429860at2759"/>
<name>A0A3N4JE94_9PEZI</name>
<reference evidence="1 2" key="1">
    <citation type="journal article" date="2018" name="Nat. Ecol. Evol.">
        <title>Pezizomycetes genomes reveal the molecular basis of ectomycorrhizal truffle lifestyle.</title>
        <authorList>
            <person name="Murat C."/>
            <person name="Payen T."/>
            <person name="Noel B."/>
            <person name="Kuo A."/>
            <person name="Morin E."/>
            <person name="Chen J."/>
            <person name="Kohler A."/>
            <person name="Krizsan K."/>
            <person name="Balestrini R."/>
            <person name="Da Silva C."/>
            <person name="Montanini B."/>
            <person name="Hainaut M."/>
            <person name="Levati E."/>
            <person name="Barry K.W."/>
            <person name="Belfiori B."/>
            <person name="Cichocki N."/>
            <person name="Clum A."/>
            <person name="Dockter R.B."/>
            <person name="Fauchery L."/>
            <person name="Guy J."/>
            <person name="Iotti M."/>
            <person name="Le Tacon F."/>
            <person name="Lindquist E.A."/>
            <person name="Lipzen A."/>
            <person name="Malagnac F."/>
            <person name="Mello A."/>
            <person name="Molinier V."/>
            <person name="Miyauchi S."/>
            <person name="Poulain J."/>
            <person name="Riccioni C."/>
            <person name="Rubini A."/>
            <person name="Sitrit Y."/>
            <person name="Splivallo R."/>
            <person name="Traeger S."/>
            <person name="Wang M."/>
            <person name="Zifcakova L."/>
            <person name="Wipf D."/>
            <person name="Zambonelli A."/>
            <person name="Paolocci F."/>
            <person name="Nowrousian M."/>
            <person name="Ottonello S."/>
            <person name="Baldrian P."/>
            <person name="Spatafora J.W."/>
            <person name="Henrissat B."/>
            <person name="Nagy L.G."/>
            <person name="Aury J.M."/>
            <person name="Wincker P."/>
            <person name="Grigoriev I.V."/>
            <person name="Bonfante P."/>
            <person name="Martin F.M."/>
        </authorList>
    </citation>
    <scope>NUCLEOTIDE SEQUENCE [LARGE SCALE GENOMIC DNA]</scope>
    <source>
        <strain evidence="1 2">120613-1</strain>
    </source>
</reference>
<feature type="non-terminal residue" evidence="1">
    <location>
        <position position="87"/>
    </location>
</feature>
<accession>A0A3N4JE94</accession>
<dbReference type="AlphaFoldDB" id="A0A3N4JE94"/>
<dbReference type="Proteomes" id="UP000276215">
    <property type="component" value="Unassembled WGS sequence"/>
</dbReference>
<feature type="non-terminal residue" evidence="1">
    <location>
        <position position="1"/>
    </location>
</feature>
<sequence length="87" mass="10028">PNALPSHLVHLAQHLLSLYPNFVYFKYYHAEAVEAAIRTDCDNFDKVEFLDKIDIIREQTFKTSTIQSAFRVTGLIPYNLDVVISKL</sequence>
<protein>
    <submittedName>
        <fullName evidence="1">Uncharacterized protein</fullName>
    </submittedName>
</protein>